<accession>A0A5J5B229</accession>
<organism evidence="3 4">
    <name type="scientific">Nyssa sinensis</name>
    <dbReference type="NCBI Taxonomy" id="561372"/>
    <lineage>
        <taxon>Eukaryota</taxon>
        <taxon>Viridiplantae</taxon>
        <taxon>Streptophyta</taxon>
        <taxon>Embryophyta</taxon>
        <taxon>Tracheophyta</taxon>
        <taxon>Spermatophyta</taxon>
        <taxon>Magnoliopsida</taxon>
        <taxon>eudicotyledons</taxon>
        <taxon>Gunneridae</taxon>
        <taxon>Pentapetalae</taxon>
        <taxon>asterids</taxon>
        <taxon>Cornales</taxon>
        <taxon>Nyssaceae</taxon>
        <taxon>Nyssa</taxon>
    </lineage>
</organism>
<dbReference type="PANTHER" id="PTHR23051:SF10">
    <property type="entry name" value="EAMA DOMAIN-CONTAINING PROTEIN"/>
    <property type="match status" value="1"/>
</dbReference>
<keyword evidence="4" id="KW-1185">Reference proteome</keyword>
<keyword evidence="1" id="KW-1133">Transmembrane helix</keyword>
<feature type="signal peptide" evidence="2">
    <location>
        <begin position="1"/>
        <end position="23"/>
    </location>
</feature>
<dbReference type="AlphaFoldDB" id="A0A5J5B229"/>
<sequence length="164" mass="18538">MGWRYKAGLIFIIIVLVMWVTSAEITQGIFEEYRHPFAMAYLGTSLLVLYLPVAFIGNWLYHFMRCRFCISSDKAETEDKSSTGLESPIKVNGVQEAFGIEHKGSSDGKDDGMDLKLQEEGKALDSEQIIDVDTLKQDRELTTKETATLGFFIAPIWFLTEVRG</sequence>
<name>A0A5J5B229_9ASTE</name>
<feature type="chain" id="PRO_5023923012" evidence="2">
    <location>
        <begin position="24"/>
        <end position="164"/>
    </location>
</feature>
<keyword evidence="2" id="KW-0732">Signal</keyword>
<dbReference type="PANTHER" id="PTHR23051">
    <property type="entry name" value="SOLUTE CARRIER FAMILY 35, MEMBER F5"/>
    <property type="match status" value="1"/>
</dbReference>
<gene>
    <name evidence="3" type="ORF">F0562_030174</name>
</gene>
<proteinExistence type="predicted"/>
<keyword evidence="1" id="KW-0812">Transmembrane</keyword>
<dbReference type="OrthoDB" id="1436450at2759"/>
<protein>
    <submittedName>
        <fullName evidence="3">Uncharacterized protein</fullName>
    </submittedName>
</protein>
<feature type="transmembrane region" description="Helical" evidence="1">
    <location>
        <begin position="39"/>
        <end position="61"/>
    </location>
</feature>
<keyword evidence="1" id="KW-0472">Membrane</keyword>
<reference evidence="3 4" key="1">
    <citation type="submission" date="2019-09" db="EMBL/GenBank/DDBJ databases">
        <title>A chromosome-level genome assembly of the Chinese tupelo Nyssa sinensis.</title>
        <authorList>
            <person name="Yang X."/>
            <person name="Kang M."/>
            <person name="Yang Y."/>
            <person name="Xiong H."/>
            <person name="Wang M."/>
            <person name="Zhang Z."/>
            <person name="Wang Z."/>
            <person name="Wu H."/>
            <person name="Ma T."/>
            <person name="Liu J."/>
            <person name="Xi Z."/>
        </authorList>
    </citation>
    <scope>NUCLEOTIDE SEQUENCE [LARGE SCALE GENOMIC DNA]</scope>
    <source>
        <strain evidence="3">J267</strain>
        <tissue evidence="3">Leaf</tissue>
    </source>
</reference>
<dbReference type="GO" id="GO:0016020">
    <property type="term" value="C:membrane"/>
    <property type="evidence" value="ECO:0007669"/>
    <property type="project" value="TreeGrafter"/>
</dbReference>
<evidence type="ECO:0000313" key="4">
    <source>
        <dbReference type="Proteomes" id="UP000325577"/>
    </source>
</evidence>
<evidence type="ECO:0000313" key="3">
    <source>
        <dbReference type="EMBL" id="KAA8535171.1"/>
    </source>
</evidence>
<evidence type="ECO:0000256" key="2">
    <source>
        <dbReference type="SAM" id="SignalP"/>
    </source>
</evidence>
<dbReference type="Proteomes" id="UP000325577">
    <property type="component" value="Linkage Group LG17"/>
</dbReference>
<dbReference type="EMBL" id="CM018040">
    <property type="protein sequence ID" value="KAA8535171.1"/>
    <property type="molecule type" value="Genomic_DNA"/>
</dbReference>
<evidence type="ECO:0000256" key="1">
    <source>
        <dbReference type="SAM" id="Phobius"/>
    </source>
</evidence>